<protein>
    <recommendedName>
        <fullName evidence="7">Beta-hexosaminidase</fullName>
        <ecNumber evidence="7">3.2.1.52</ecNumber>
    </recommendedName>
</protein>
<dbReference type="Gene3D" id="3.20.20.80">
    <property type="entry name" value="Glycosidases"/>
    <property type="match status" value="1"/>
</dbReference>
<feature type="disulfide bond" evidence="9">
    <location>
        <begin position="68"/>
        <end position="126"/>
    </location>
</feature>
<feature type="domain" description="Glycoside hydrolase family 20 catalytic" evidence="11">
    <location>
        <begin position="190"/>
        <end position="506"/>
    </location>
</feature>
<keyword evidence="5" id="KW-0325">Glycoprotein</keyword>
<feature type="active site" description="Proton donor" evidence="8">
    <location>
        <position position="346"/>
    </location>
</feature>
<evidence type="ECO:0000256" key="3">
    <source>
        <dbReference type="ARBA" id="ARBA00022729"/>
    </source>
</evidence>
<dbReference type="FunFam" id="3.20.20.80:FF:000063">
    <property type="entry name" value="Beta-hexosaminidase"/>
    <property type="match status" value="1"/>
</dbReference>
<dbReference type="PRINTS" id="PR00738">
    <property type="entry name" value="GLHYDRLASE20"/>
</dbReference>
<comment type="caution">
    <text evidence="13">The sequence shown here is derived from an EMBL/GenBank/DDBJ whole genome shotgun (WGS) entry which is preliminary data.</text>
</comment>
<dbReference type="GO" id="GO:0030203">
    <property type="term" value="P:glycosaminoglycan metabolic process"/>
    <property type="evidence" value="ECO:0007669"/>
    <property type="project" value="TreeGrafter"/>
</dbReference>
<dbReference type="Gene3D" id="3.30.379.10">
    <property type="entry name" value="Chitobiase/beta-hexosaminidase domain 2-like"/>
    <property type="match status" value="1"/>
</dbReference>
<dbReference type="EMBL" id="PZQS01000013">
    <property type="protein sequence ID" value="PVD20033.1"/>
    <property type="molecule type" value="Genomic_DNA"/>
</dbReference>
<dbReference type="SUPFAM" id="SSF55545">
    <property type="entry name" value="beta-N-acetylhexosaminidase-like domain"/>
    <property type="match status" value="1"/>
</dbReference>
<organism evidence="13 14">
    <name type="scientific">Pomacea canaliculata</name>
    <name type="common">Golden apple snail</name>
    <dbReference type="NCBI Taxonomy" id="400727"/>
    <lineage>
        <taxon>Eukaryota</taxon>
        <taxon>Metazoa</taxon>
        <taxon>Spiralia</taxon>
        <taxon>Lophotrochozoa</taxon>
        <taxon>Mollusca</taxon>
        <taxon>Gastropoda</taxon>
        <taxon>Caenogastropoda</taxon>
        <taxon>Architaenioglossa</taxon>
        <taxon>Ampullarioidea</taxon>
        <taxon>Ampullariidae</taxon>
        <taxon>Pomacea</taxon>
    </lineage>
</organism>
<evidence type="ECO:0000256" key="6">
    <source>
        <dbReference type="ARBA" id="ARBA00023295"/>
    </source>
</evidence>
<evidence type="ECO:0000256" key="2">
    <source>
        <dbReference type="ARBA" id="ARBA00006285"/>
    </source>
</evidence>
<evidence type="ECO:0000256" key="5">
    <source>
        <dbReference type="ARBA" id="ARBA00023180"/>
    </source>
</evidence>
<comment type="catalytic activity">
    <reaction evidence="1 7">
        <text>Hydrolysis of terminal non-reducing N-acetyl-D-hexosamine residues in N-acetyl-beta-D-hexosaminides.</text>
        <dbReference type="EC" id="3.2.1.52"/>
    </reaction>
</comment>
<feature type="chain" id="PRO_5015568776" description="Beta-hexosaminidase" evidence="10">
    <location>
        <begin position="25"/>
        <end position="548"/>
    </location>
</feature>
<dbReference type="Pfam" id="PF00728">
    <property type="entry name" value="Glyco_hydro_20"/>
    <property type="match status" value="1"/>
</dbReference>
<evidence type="ECO:0000313" key="14">
    <source>
        <dbReference type="Proteomes" id="UP000245119"/>
    </source>
</evidence>
<keyword evidence="6 7" id="KW-0326">Glycosidase</keyword>
<dbReference type="GO" id="GO:0005975">
    <property type="term" value="P:carbohydrate metabolic process"/>
    <property type="evidence" value="ECO:0007669"/>
    <property type="project" value="InterPro"/>
</dbReference>
<keyword evidence="9" id="KW-1015">Disulfide bond</keyword>
<evidence type="ECO:0000256" key="9">
    <source>
        <dbReference type="PIRSR" id="PIRSR001093-2"/>
    </source>
</evidence>
<dbReference type="GO" id="GO:0005764">
    <property type="term" value="C:lysosome"/>
    <property type="evidence" value="ECO:0007669"/>
    <property type="project" value="TreeGrafter"/>
</dbReference>
<dbReference type="STRING" id="400727.A0A2T7NFT0"/>
<evidence type="ECO:0000256" key="8">
    <source>
        <dbReference type="PIRSR" id="PIRSR001093-1"/>
    </source>
</evidence>
<evidence type="ECO:0000259" key="12">
    <source>
        <dbReference type="Pfam" id="PF14845"/>
    </source>
</evidence>
<dbReference type="SUPFAM" id="SSF51445">
    <property type="entry name" value="(Trans)glycosidases"/>
    <property type="match status" value="1"/>
</dbReference>
<comment type="similarity">
    <text evidence="2 7">Belongs to the glycosyl hydrolase 20 family.</text>
</comment>
<dbReference type="Proteomes" id="UP000245119">
    <property type="component" value="Linkage Group LG13"/>
</dbReference>
<dbReference type="AlphaFoldDB" id="A0A2T7NFT0"/>
<dbReference type="InterPro" id="IPR029018">
    <property type="entry name" value="Hex-like_dom2"/>
</dbReference>
<keyword evidence="4 7" id="KW-0378">Hydrolase</keyword>
<feature type="signal peptide" evidence="10">
    <location>
        <begin position="1"/>
        <end position="24"/>
    </location>
</feature>
<dbReference type="InterPro" id="IPR017853">
    <property type="entry name" value="GH"/>
</dbReference>
<dbReference type="PANTHER" id="PTHR22600:SF21">
    <property type="entry name" value="BETA-HEXOSAMINIDASE A"/>
    <property type="match status" value="1"/>
</dbReference>
<sequence>MATGFRKGVFILSLLVCIFTYADCKSIGFKVASTQGQPWPYPRSYNTSSNVNILNSASFQFVPQLASCDILRDAFARYPRLIFGKYVGKGDKSLKFQPKLRNIWERKKHQFEEEISEVGVAVQQSCEGQYPSLESDESYRLTISEGKILIEAAQVWGAVWGIETFSQLVYRLDTGEFVVNDTNIYDAPRFAHRGLLLDTSRHFLSKEYLLRNLDAMAQNKLNVFHWHIVDDQSFPFQSRNFPDLSNKGAFYPDSHIYTPTDVQEVIEYARLRAIRVVAEFDSPGHTQSWGAGQPGLLTECYSGGSPDGTYGPVNPVLNTTYPFLTQFFTEVATAFPDKYIHLGGDEVSFNCWASNPAIQEFMRKMSFGSDYAKLEQYYMQNLLDIINSLDRGYIIWQEVIDNGAKVRPDTVVEVWKDSWEEEMAKVTSMGYKTLLATCWYLNYISYGSDWENYYACDPQKFNGTADQKDLVIGGELAMWGEYVDNTNVLARLWPRSSAVAERLWSPAELNMPALAAPRLVEHRCRMIRRGIPAEPVTGPGVCREEYEG</sequence>
<proteinExistence type="inferred from homology"/>
<reference evidence="13 14" key="1">
    <citation type="submission" date="2018-04" db="EMBL/GenBank/DDBJ databases">
        <title>The genome of golden apple snail Pomacea canaliculata provides insight into stress tolerance and invasive adaptation.</title>
        <authorList>
            <person name="Liu C."/>
            <person name="Liu B."/>
            <person name="Ren Y."/>
            <person name="Zhang Y."/>
            <person name="Wang H."/>
            <person name="Li S."/>
            <person name="Jiang F."/>
            <person name="Yin L."/>
            <person name="Zhang G."/>
            <person name="Qian W."/>
            <person name="Fan W."/>
        </authorList>
    </citation>
    <scope>NUCLEOTIDE SEQUENCE [LARGE SCALE GENOMIC DNA]</scope>
    <source>
        <strain evidence="13">SZHN2017</strain>
        <tissue evidence="13">Muscle</tissue>
    </source>
</reference>
<dbReference type="OrthoDB" id="428480at2759"/>
<evidence type="ECO:0000256" key="10">
    <source>
        <dbReference type="SAM" id="SignalP"/>
    </source>
</evidence>
<name>A0A2T7NFT0_POMCA</name>
<accession>A0A2T7NFT0</accession>
<feature type="disulfide bond" evidence="9">
    <location>
        <begin position="300"/>
        <end position="351"/>
    </location>
</feature>
<dbReference type="Pfam" id="PF14845">
    <property type="entry name" value="Glycohydro_20b2"/>
    <property type="match status" value="1"/>
</dbReference>
<dbReference type="InterPro" id="IPR025705">
    <property type="entry name" value="Beta_hexosaminidase_sua/sub"/>
</dbReference>
<feature type="domain" description="Beta-hexosaminidase eukaryotic type N-terminal" evidence="12">
    <location>
        <begin position="38"/>
        <end position="168"/>
    </location>
</feature>
<dbReference type="CDD" id="cd06562">
    <property type="entry name" value="GH20_HexA_HexB-like"/>
    <property type="match status" value="1"/>
</dbReference>
<keyword evidence="3 10" id="KW-0732">Signal</keyword>
<dbReference type="PANTHER" id="PTHR22600">
    <property type="entry name" value="BETA-HEXOSAMINIDASE"/>
    <property type="match status" value="1"/>
</dbReference>
<dbReference type="GO" id="GO:0006689">
    <property type="term" value="P:ganglioside catabolic process"/>
    <property type="evidence" value="ECO:0007669"/>
    <property type="project" value="TreeGrafter"/>
</dbReference>
<dbReference type="GO" id="GO:0016020">
    <property type="term" value="C:membrane"/>
    <property type="evidence" value="ECO:0007669"/>
    <property type="project" value="TreeGrafter"/>
</dbReference>
<dbReference type="InterPro" id="IPR029019">
    <property type="entry name" value="HEX_eukaryotic_N"/>
</dbReference>
<evidence type="ECO:0000313" key="13">
    <source>
        <dbReference type="EMBL" id="PVD20033.1"/>
    </source>
</evidence>
<dbReference type="EC" id="3.2.1.52" evidence="7"/>
<evidence type="ECO:0000256" key="7">
    <source>
        <dbReference type="PIRNR" id="PIRNR001093"/>
    </source>
</evidence>
<evidence type="ECO:0000259" key="11">
    <source>
        <dbReference type="Pfam" id="PF00728"/>
    </source>
</evidence>
<dbReference type="InterPro" id="IPR015883">
    <property type="entry name" value="Glyco_hydro_20_cat"/>
</dbReference>
<dbReference type="PIRSF" id="PIRSF001093">
    <property type="entry name" value="B-hxosamndse_ab_euk"/>
    <property type="match status" value="1"/>
</dbReference>
<dbReference type="GO" id="GO:0004563">
    <property type="term" value="F:beta-N-acetylhexosaminidase activity"/>
    <property type="evidence" value="ECO:0007669"/>
    <property type="project" value="UniProtKB-EC"/>
</dbReference>
<evidence type="ECO:0000256" key="1">
    <source>
        <dbReference type="ARBA" id="ARBA00001231"/>
    </source>
</evidence>
<evidence type="ECO:0000256" key="4">
    <source>
        <dbReference type="ARBA" id="ARBA00022801"/>
    </source>
</evidence>
<gene>
    <name evidence="13" type="ORF">C0Q70_20527</name>
</gene>
<keyword evidence="14" id="KW-1185">Reference proteome</keyword>
<feature type="disulfide bond" evidence="9">
    <location>
        <begin position="524"/>
        <end position="542"/>
    </location>
</feature>